<keyword evidence="2" id="KW-1185">Reference proteome</keyword>
<accession>A0A7L5DRP8</accession>
<evidence type="ECO:0000313" key="1">
    <source>
        <dbReference type="EMBL" id="QJD80282.1"/>
    </source>
</evidence>
<dbReference type="EMBL" id="CP051677">
    <property type="protein sequence ID" value="QJD80282.1"/>
    <property type="molecule type" value="Genomic_DNA"/>
</dbReference>
<name>A0A7L5DRP8_9BACT</name>
<reference evidence="1 2" key="1">
    <citation type="submission" date="2020-04" db="EMBL/GenBank/DDBJ databases">
        <title>Genome sequencing of novel species.</title>
        <authorList>
            <person name="Heo J."/>
            <person name="Kim S.-J."/>
            <person name="Kim J.-S."/>
            <person name="Hong S.-B."/>
            <person name="Kwon S.-W."/>
        </authorList>
    </citation>
    <scope>NUCLEOTIDE SEQUENCE [LARGE SCALE GENOMIC DNA]</scope>
    <source>
        <strain evidence="1 2">CJU-R4</strain>
    </source>
</reference>
<organism evidence="1 2">
    <name type="scientific">Spirosoma rhododendri</name>
    <dbReference type="NCBI Taxonomy" id="2728024"/>
    <lineage>
        <taxon>Bacteria</taxon>
        <taxon>Pseudomonadati</taxon>
        <taxon>Bacteroidota</taxon>
        <taxon>Cytophagia</taxon>
        <taxon>Cytophagales</taxon>
        <taxon>Cytophagaceae</taxon>
        <taxon>Spirosoma</taxon>
    </lineage>
</organism>
<proteinExistence type="predicted"/>
<dbReference type="KEGG" id="srho:HH216_19040"/>
<protein>
    <submittedName>
        <fullName evidence="1">Uncharacterized protein</fullName>
    </submittedName>
</protein>
<gene>
    <name evidence="1" type="ORF">HH216_19040</name>
</gene>
<evidence type="ECO:0000313" key="2">
    <source>
        <dbReference type="Proteomes" id="UP000501128"/>
    </source>
</evidence>
<dbReference type="PROSITE" id="PS51257">
    <property type="entry name" value="PROKAR_LIPOPROTEIN"/>
    <property type="match status" value="1"/>
</dbReference>
<dbReference type="Proteomes" id="UP000501128">
    <property type="component" value="Chromosome"/>
</dbReference>
<dbReference type="RefSeq" id="WP_169552241.1">
    <property type="nucleotide sequence ID" value="NZ_CP051677.1"/>
</dbReference>
<dbReference type="AlphaFoldDB" id="A0A7L5DRP8"/>
<sequence>MKLIYLVCLLIAGFSTSCRRPVTSDEPLPLTYPELRITSIRFAGIPDDAVQIDQPTRTIRVRLPATLPAGTTPSLTLSDEAKLVSDLTSAGIGTLSRWCTSDTANYQKIYLTSKQSTTSVPTVSYSIRPVATSPLMAADASTSMRPFVIGDSSLIHLPVQHLYGNPLPQSITFTNRSTGAQVVVLNQSFGTVLCSSTLANHVDVSGNGLALEPGLYAVTMLRADGSTVAEPNSLDVKAGKARLDRDPIFGYTLVAGQPASLTVSGTNLFSEQVQVRLLRPDGTTTPVTQTQRRSPFVLILPVDLKPGYYGLDLSQAGQSAGVVYRLSVLRTPTQPYIGMINYQPAGQAPVQTPMSLPRNQAVVVAYVSRAGTAMLTLVSQTNASQLYRLPLTTALDGYPKFTIPDSVPAGRYTAQIQQIDPATQAVIQSSEPFERPIDVP</sequence>